<dbReference type="SUPFAM" id="SSF51445">
    <property type="entry name" value="(Trans)glycosidases"/>
    <property type="match status" value="1"/>
</dbReference>
<dbReference type="GO" id="GO:1904462">
    <property type="term" value="P:ergosteryl 3-beta-D-glucoside catabolic process"/>
    <property type="evidence" value="ECO:0007669"/>
    <property type="project" value="TreeGrafter"/>
</dbReference>
<name>A0A165HVT9_9BASI</name>
<dbReference type="PANTHER" id="PTHR31308:SF6">
    <property type="entry name" value="GLYCOSIDE HYDROLASE FAMILY 5 C-TERMINAL DOMAIN-CONTAINING PROTEIN"/>
    <property type="match status" value="1"/>
</dbReference>
<accession>A0A165HVT9</accession>
<dbReference type="STRING" id="1353952.A0A165HVT9"/>
<dbReference type="InterPro" id="IPR052066">
    <property type="entry name" value="Glycosphingolipid_Hydrolases"/>
</dbReference>
<reference evidence="4 5" key="1">
    <citation type="journal article" date="2016" name="Mol. Biol. Evol.">
        <title>Comparative Genomics of Early-Diverging Mushroom-Forming Fungi Provides Insights into the Origins of Lignocellulose Decay Capabilities.</title>
        <authorList>
            <person name="Nagy L.G."/>
            <person name="Riley R."/>
            <person name="Tritt A."/>
            <person name="Adam C."/>
            <person name="Daum C."/>
            <person name="Floudas D."/>
            <person name="Sun H."/>
            <person name="Yadav J.S."/>
            <person name="Pangilinan J."/>
            <person name="Larsson K.H."/>
            <person name="Matsuura K."/>
            <person name="Barry K."/>
            <person name="Labutti K."/>
            <person name="Kuo R."/>
            <person name="Ohm R.A."/>
            <person name="Bhattacharya S.S."/>
            <person name="Shirouzu T."/>
            <person name="Yoshinaga Y."/>
            <person name="Martin F.M."/>
            <person name="Grigoriev I.V."/>
            <person name="Hibbett D.S."/>
        </authorList>
    </citation>
    <scope>NUCLEOTIDE SEQUENCE [LARGE SCALE GENOMIC DNA]</scope>
    <source>
        <strain evidence="4 5">HHB12733</strain>
    </source>
</reference>
<dbReference type="Gene3D" id="3.20.20.80">
    <property type="entry name" value="Glycosidases"/>
    <property type="match status" value="2"/>
</dbReference>
<dbReference type="GO" id="GO:0050295">
    <property type="term" value="F:steryl-beta-glucosidase activity"/>
    <property type="evidence" value="ECO:0007669"/>
    <property type="project" value="TreeGrafter"/>
</dbReference>
<sequence>MSISPSSSLLNTARHSFIDNHGRTLILRGVNLAGSSKFPASQPSYQLNAFWEDAEAGGPSFLHRPFSLDDGSADTHLARLRGWGFRLIRYVVVWEALEHAGPGKYDDEFIGYTVRVLLKLREYGFRVYMDPHQDSWSRFSGGSGAPFWTFHLAGLNPRAFSVTNAAVLHCEFPHPDRPEPEKYPAMVWQTNGNRLAAATMFTLFFAGEEYAPGARVEGMNVQEYLQEHWIEAFGRLADAIAEVPELLDDCVLGWDSMNECVFPRWLRPGAGFIGLADLAAIPPTQSFKKYATPTPLEAMQLGMGANVTVANYDFGGTGCHQHGTVDVAPNGLRAWLDPSAEPEGRSKWGWQRDPQWKLGECLWAQHGVWDPSTGQLLRPDHFATHPQTGTDVNFDADFWLPYWRKFSHRLRRAHPRMISFVAPPVFHAPPQMSEDDSRGRACLTPHYYDGLTLLSKNWHIWNAHTVGLERGKVGVVAAAKLGTGGIRRGLLEQLTELKDDALGGLSSQDSGGPEYPAVIGEIGIPFDMNDGASYRGKLKGDYTKQEQALDASLNACDGVNGLGYTLWAYNPDNSHLWGDGFNGEDLSLWSIDDCRAMDFGSSQVDADGVLEDETKPLSSPGYRPRSLFELLTNGGRAVRAFCRPYALATVGMYKKMQFALEKPEFEYHVALDGACLRPGAEHLATEIFLPYVHFALEEDELAWDGACPPEHVQSVKDEEALSGGGRKFRLLGAKDPEEPLGLGNWKSGWARLDLQVEVSCGEVQVEGQVLSWRYAGAGGAGAGAEGRTEWDVVWIRVRKGGWREEEKRKGGILHRVKEKLLPS</sequence>
<dbReference type="InParanoid" id="A0A165HVT9"/>
<proteinExistence type="predicted"/>
<dbReference type="Proteomes" id="UP000076842">
    <property type="component" value="Unassembled WGS sequence"/>
</dbReference>
<evidence type="ECO:0000256" key="2">
    <source>
        <dbReference type="ARBA" id="ARBA00023295"/>
    </source>
</evidence>
<evidence type="ECO:0000313" key="4">
    <source>
        <dbReference type="EMBL" id="KZT59811.1"/>
    </source>
</evidence>
<dbReference type="InterPro" id="IPR041036">
    <property type="entry name" value="GH5_C"/>
</dbReference>
<keyword evidence="5" id="KW-1185">Reference proteome</keyword>
<dbReference type="PANTHER" id="PTHR31308">
    <property type="match status" value="1"/>
</dbReference>
<organism evidence="4 5">
    <name type="scientific">Calocera cornea HHB12733</name>
    <dbReference type="NCBI Taxonomy" id="1353952"/>
    <lineage>
        <taxon>Eukaryota</taxon>
        <taxon>Fungi</taxon>
        <taxon>Dikarya</taxon>
        <taxon>Basidiomycota</taxon>
        <taxon>Agaricomycotina</taxon>
        <taxon>Dacrymycetes</taxon>
        <taxon>Dacrymycetales</taxon>
        <taxon>Dacrymycetaceae</taxon>
        <taxon>Calocera</taxon>
    </lineage>
</organism>
<protein>
    <submittedName>
        <fullName evidence="4">Glycoside hydrolase family 5 protein</fullName>
    </submittedName>
</protein>
<dbReference type="InterPro" id="IPR017853">
    <property type="entry name" value="GH"/>
</dbReference>
<keyword evidence="2" id="KW-0326">Glycosidase</keyword>
<gene>
    <name evidence="4" type="ORF">CALCODRAFT_481312</name>
</gene>
<evidence type="ECO:0000256" key="1">
    <source>
        <dbReference type="ARBA" id="ARBA00022801"/>
    </source>
</evidence>
<feature type="domain" description="Glycoside hydrolase family 5 C-terminal" evidence="3">
    <location>
        <begin position="643"/>
        <end position="698"/>
    </location>
</feature>
<evidence type="ECO:0000313" key="5">
    <source>
        <dbReference type="Proteomes" id="UP000076842"/>
    </source>
</evidence>
<dbReference type="Pfam" id="PF18564">
    <property type="entry name" value="Glyco_hydro_5_C"/>
    <property type="match status" value="1"/>
</dbReference>
<evidence type="ECO:0000259" key="3">
    <source>
        <dbReference type="Pfam" id="PF18564"/>
    </source>
</evidence>
<dbReference type="EMBL" id="KV423937">
    <property type="protein sequence ID" value="KZT59811.1"/>
    <property type="molecule type" value="Genomic_DNA"/>
</dbReference>
<keyword evidence="1 4" id="KW-0378">Hydrolase</keyword>
<dbReference type="AlphaFoldDB" id="A0A165HVT9"/>
<dbReference type="OrthoDB" id="9971853at2759"/>